<name>A0ABP9H2Z7_9ACTN</name>
<evidence type="ECO:0000256" key="1">
    <source>
        <dbReference type="SAM" id="Phobius"/>
    </source>
</evidence>
<feature type="domain" description="GmrSD restriction endonucleases C-terminal" evidence="2">
    <location>
        <begin position="88"/>
        <end position="224"/>
    </location>
</feature>
<dbReference type="PANTHER" id="PTHR24094">
    <property type="entry name" value="SECRETED PROTEIN"/>
    <property type="match status" value="1"/>
</dbReference>
<keyword evidence="1" id="KW-0812">Transmembrane</keyword>
<gene>
    <name evidence="3" type="ORF">GCM10023225_00230</name>
</gene>
<feature type="transmembrane region" description="Helical" evidence="1">
    <location>
        <begin position="12"/>
        <end position="35"/>
    </location>
</feature>
<keyword evidence="4" id="KW-1185">Reference proteome</keyword>
<evidence type="ECO:0000313" key="3">
    <source>
        <dbReference type="EMBL" id="GAA4960627.1"/>
    </source>
</evidence>
<accession>A0ABP9H2Z7</accession>
<evidence type="ECO:0000313" key="4">
    <source>
        <dbReference type="Proteomes" id="UP001501195"/>
    </source>
</evidence>
<dbReference type="EMBL" id="BAABIL010000001">
    <property type="protein sequence ID" value="GAA4960627.1"/>
    <property type="molecule type" value="Genomic_DNA"/>
</dbReference>
<reference evidence="4" key="1">
    <citation type="journal article" date="2019" name="Int. J. Syst. Evol. Microbiol.">
        <title>The Global Catalogue of Microorganisms (GCM) 10K type strain sequencing project: providing services to taxonomists for standard genome sequencing and annotation.</title>
        <authorList>
            <consortium name="The Broad Institute Genomics Platform"/>
            <consortium name="The Broad Institute Genome Sequencing Center for Infectious Disease"/>
            <person name="Wu L."/>
            <person name="Ma J."/>
        </authorList>
    </citation>
    <scope>NUCLEOTIDE SEQUENCE [LARGE SCALE GENOMIC DNA]</scope>
    <source>
        <strain evidence="4">JCM 18126</strain>
    </source>
</reference>
<dbReference type="PANTHER" id="PTHR24094:SF15">
    <property type="entry name" value="AMP-DEPENDENT SYNTHETASE_LIGASE DOMAIN-CONTAINING PROTEIN-RELATED"/>
    <property type="match status" value="1"/>
</dbReference>
<dbReference type="InterPro" id="IPR011089">
    <property type="entry name" value="GmrSD_C"/>
</dbReference>
<proteinExistence type="predicted"/>
<protein>
    <recommendedName>
        <fullName evidence="2">GmrSD restriction endonucleases C-terminal domain-containing protein</fullName>
    </recommendedName>
</protein>
<organism evidence="3 4">
    <name type="scientific">Kineococcus glutinatus</name>
    <dbReference type="NCBI Taxonomy" id="1070872"/>
    <lineage>
        <taxon>Bacteria</taxon>
        <taxon>Bacillati</taxon>
        <taxon>Actinomycetota</taxon>
        <taxon>Actinomycetes</taxon>
        <taxon>Kineosporiales</taxon>
        <taxon>Kineosporiaceae</taxon>
        <taxon>Kineococcus</taxon>
    </lineage>
</organism>
<dbReference type="Pfam" id="PF07510">
    <property type="entry name" value="GmrSD_C"/>
    <property type="match status" value="1"/>
</dbReference>
<keyword evidence="1" id="KW-0472">Membrane</keyword>
<evidence type="ECO:0000259" key="2">
    <source>
        <dbReference type="Pfam" id="PF07510"/>
    </source>
</evidence>
<comment type="caution">
    <text evidence="3">The sequence shown here is derived from an EMBL/GenBank/DDBJ whole genome shotgun (WGS) entry which is preliminary data.</text>
</comment>
<dbReference type="Proteomes" id="UP001501195">
    <property type="component" value="Unassembled WGS sequence"/>
</dbReference>
<sequence>MARGRTPRRVGTGRAGVAGSVLLPLLVLLVVVALLRGFGGDEPTVEATAGSALAAVDELEVKGRAPRTGYSRDRFGDGWQDPDGNGCDTRNDVLRRDLAAVQVRGDDPCVVQRGTLTDPYSGAVVDFRRGQGTSDDVQIDHVVALSDAWQKGAAAWSEEERERFANDPFELLAVDGGLNAAKGDGDAATWLPPRGRCAYVARQVAVKLRYELWVTAAERDAMRDVLSDCPDEPLPQGS</sequence>
<keyword evidence="1" id="KW-1133">Transmembrane helix</keyword>